<evidence type="ECO:0000256" key="1">
    <source>
        <dbReference type="ARBA" id="ARBA00022729"/>
    </source>
</evidence>
<dbReference type="Pfam" id="PF09167">
    <property type="entry name" value="DUF1942"/>
    <property type="match status" value="1"/>
</dbReference>
<evidence type="ECO:0000313" key="6">
    <source>
        <dbReference type="Proteomes" id="UP000192739"/>
    </source>
</evidence>
<feature type="chain" id="PRO_5014267955" description="MPT63-like domain-containing protein" evidence="3">
    <location>
        <begin position="31"/>
        <end position="201"/>
    </location>
</feature>
<dbReference type="EMBL" id="MVHT01000066">
    <property type="protein sequence ID" value="ORA98346.1"/>
    <property type="molecule type" value="Genomic_DNA"/>
</dbReference>
<protein>
    <recommendedName>
        <fullName evidence="4">MPT63-like domain-containing protein</fullName>
    </recommendedName>
</protein>
<dbReference type="AlphaFoldDB" id="A0A1E3SGF2"/>
<dbReference type="InterPro" id="IPR029050">
    <property type="entry name" value="Immunoprotect_excell_Ig-like"/>
</dbReference>
<evidence type="ECO:0000259" key="4">
    <source>
        <dbReference type="Pfam" id="PF09167"/>
    </source>
</evidence>
<evidence type="ECO:0000313" key="5">
    <source>
        <dbReference type="EMBL" id="ORA98346.1"/>
    </source>
</evidence>
<feature type="signal peptide" evidence="3">
    <location>
        <begin position="1"/>
        <end position="30"/>
    </location>
</feature>
<dbReference type="InterPro" id="IPR015250">
    <property type="entry name" value="MPT63-like"/>
</dbReference>
<dbReference type="RefSeq" id="WP_069418921.1">
    <property type="nucleotide sequence ID" value="NZ_MVHT01000066.1"/>
</dbReference>
<dbReference type="GO" id="GO:0005615">
    <property type="term" value="C:extracellular space"/>
    <property type="evidence" value="ECO:0007669"/>
    <property type="project" value="InterPro"/>
</dbReference>
<comment type="caution">
    <text evidence="5">The sequence shown here is derived from an EMBL/GenBank/DDBJ whole genome shotgun (WGS) entry which is preliminary data.</text>
</comment>
<feature type="region of interest" description="Disordered" evidence="2">
    <location>
        <begin position="163"/>
        <end position="201"/>
    </location>
</feature>
<evidence type="ECO:0000256" key="3">
    <source>
        <dbReference type="SAM" id="SignalP"/>
    </source>
</evidence>
<dbReference type="Proteomes" id="UP000192739">
    <property type="component" value="Unassembled WGS sequence"/>
</dbReference>
<feature type="domain" description="MPT63-like" evidence="4">
    <location>
        <begin position="32"/>
        <end position="155"/>
    </location>
</feature>
<dbReference type="OrthoDB" id="4762478at2"/>
<reference evidence="5 6" key="1">
    <citation type="submission" date="2017-02" db="EMBL/GenBank/DDBJ databases">
        <title>The new phylogeny of genus Mycobacterium.</title>
        <authorList>
            <person name="Tortoli E."/>
            <person name="Trovato A."/>
            <person name="Cirillo D.M."/>
        </authorList>
    </citation>
    <scope>NUCLEOTIDE SEQUENCE [LARGE SCALE GENOMIC DNA]</scope>
    <source>
        <strain evidence="5 6">DSM 44049</strain>
    </source>
</reference>
<name>A0A1E3SGF2_MYCIE</name>
<sequence>MKFTKTAVKTTIGAVGIAAAAAFSAAPAMAAPSIHQFGTSAPIASGPMVTAYTVSNLEQSSTTIPGYTPKGQLWEADVTAAATSGTVTPLVSSFHARTATGQNYQVVNTTPAPEGLNPAPIPQGGQASGKVYFDVTGAPPNGVVYNDGVQDVLIWTNNVSNTVPGAGTVPAPEGTGGMAPAPNGTGSVTPATEGTGETSGA</sequence>
<feature type="compositionally biased region" description="Polar residues" evidence="2">
    <location>
        <begin position="184"/>
        <end position="201"/>
    </location>
</feature>
<dbReference type="SUPFAM" id="SSF81982">
    <property type="entry name" value="Antigen MPT63/MPB63 (immunoprotective extracellular protein)"/>
    <property type="match status" value="1"/>
</dbReference>
<accession>A0A1E3SGF2</accession>
<evidence type="ECO:0000256" key="2">
    <source>
        <dbReference type="SAM" id="MobiDB-lite"/>
    </source>
</evidence>
<keyword evidence="6" id="KW-1185">Reference proteome</keyword>
<gene>
    <name evidence="5" type="ORF">BST27_20865</name>
</gene>
<keyword evidence="1 3" id="KW-0732">Signal</keyword>
<organism evidence="5 6">
    <name type="scientific">Mycobacterium intermedium</name>
    <dbReference type="NCBI Taxonomy" id="28445"/>
    <lineage>
        <taxon>Bacteria</taxon>
        <taxon>Bacillati</taxon>
        <taxon>Actinomycetota</taxon>
        <taxon>Actinomycetes</taxon>
        <taxon>Mycobacteriales</taxon>
        <taxon>Mycobacteriaceae</taxon>
        <taxon>Mycobacterium</taxon>
        <taxon>Mycobacterium simiae complex</taxon>
    </lineage>
</organism>
<proteinExistence type="predicted"/>
<dbReference type="Gene3D" id="2.60.40.1240">
    <property type="match status" value="1"/>
</dbReference>